<dbReference type="InterPro" id="IPR012533">
    <property type="entry name" value="YcnI-copper_dom"/>
</dbReference>
<keyword evidence="2" id="KW-0732">Signal</keyword>
<dbReference type="InterPro" id="IPR038507">
    <property type="entry name" value="YcnI-like_sf"/>
</dbReference>
<dbReference type="CDD" id="cd08545">
    <property type="entry name" value="YcnI_like"/>
    <property type="match status" value="1"/>
</dbReference>
<feature type="signal peptide" evidence="2">
    <location>
        <begin position="1"/>
        <end position="19"/>
    </location>
</feature>
<dbReference type="Pfam" id="PF07987">
    <property type="entry name" value="DUF1775"/>
    <property type="match status" value="1"/>
</dbReference>
<dbReference type="EMBL" id="BAABAE010000003">
    <property type="protein sequence ID" value="GAA3741514.1"/>
    <property type="molecule type" value="Genomic_DNA"/>
</dbReference>
<protein>
    <submittedName>
        <fullName evidence="4">YcnI family protein</fullName>
    </submittedName>
</protein>
<dbReference type="Proteomes" id="UP001501004">
    <property type="component" value="Unassembled WGS sequence"/>
</dbReference>
<reference evidence="5" key="1">
    <citation type="journal article" date="2019" name="Int. J. Syst. Evol. Microbiol.">
        <title>The Global Catalogue of Microorganisms (GCM) 10K type strain sequencing project: providing services to taxonomists for standard genome sequencing and annotation.</title>
        <authorList>
            <consortium name="The Broad Institute Genomics Platform"/>
            <consortium name="The Broad Institute Genome Sequencing Center for Infectious Disease"/>
            <person name="Wu L."/>
            <person name="Ma J."/>
        </authorList>
    </citation>
    <scope>NUCLEOTIDE SEQUENCE [LARGE SCALE GENOMIC DNA]</scope>
    <source>
        <strain evidence="5">JCM 16949</strain>
    </source>
</reference>
<gene>
    <name evidence="4" type="ORF">GCM10022239_16470</name>
</gene>
<feature type="chain" id="PRO_5046886479" evidence="2">
    <location>
        <begin position="20"/>
        <end position="225"/>
    </location>
</feature>
<keyword evidence="5" id="KW-1185">Reference proteome</keyword>
<accession>A0ABP7FLC7</accession>
<evidence type="ECO:0000313" key="4">
    <source>
        <dbReference type="EMBL" id="GAA3741514.1"/>
    </source>
</evidence>
<name>A0ABP7FLC7_9MICO</name>
<keyword evidence="1" id="KW-0472">Membrane</keyword>
<keyword evidence="1" id="KW-1133">Transmembrane helix</keyword>
<keyword evidence="1" id="KW-0812">Transmembrane</keyword>
<evidence type="ECO:0000256" key="1">
    <source>
        <dbReference type="SAM" id="Phobius"/>
    </source>
</evidence>
<feature type="domain" description="YncI copper-binding" evidence="3">
    <location>
        <begin position="27"/>
        <end position="169"/>
    </location>
</feature>
<evidence type="ECO:0000256" key="2">
    <source>
        <dbReference type="SAM" id="SignalP"/>
    </source>
</evidence>
<evidence type="ECO:0000313" key="5">
    <source>
        <dbReference type="Proteomes" id="UP001501004"/>
    </source>
</evidence>
<comment type="caution">
    <text evidence="4">The sequence shown here is derived from an EMBL/GenBank/DDBJ whole genome shotgun (WGS) entry which is preliminary data.</text>
</comment>
<sequence>MKKLHIVAAAGAALMLALAAPAAASAHVSVSPDTASPGSYALIDFKVPNESATAVTTKLEVTLPTDTPFSSVSYVPVTGWTAELIREALPTPVTVGENTITEAVTSIVWTADPGHEIATGQLQVFPVSLGPVPDVGSVTFTTLQTYSDGTVVSWAETGEDAEHPAPVLYVGDAPTGDHHGDQAGSADAGESSADAVARGLGVGGLVLGAIGVVVAIAGLRRKEVS</sequence>
<proteinExistence type="predicted"/>
<feature type="transmembrane region" description="Helical" evidence="1">
    <location>
        <begin position="200"/>
        <end position="219"/>
    </location>
</feature>
<dbReference type="RefSeq" id="WP_344755593.1">
    <property type="nucleotide sequence ID" value="NZ_BAABAE010000003.1"/>
</dbReference>
<organism evidence="4 5">
    <name type="scientific">Leifsonella bigeumensis</name>
    <dbReference type="NCBI Taxonomy" id="433643"/>
    <lineage>
        <taxon>Bacteria</taxon>
        <taxon>Bacillati</taxon>
        <taxon>Actinomycetota</taxon>
        <taxon>Actinomycetes</taxon>
        <taxon>Micrococcales</taxon>
        <taxon>Microbacteriaceae</taxon>
        <taxon>Leifsonella</taxon>
    </lineage>
</organism>
<dbReference type="Gene3D" id="2.60.40.2230">
    <property type="entry name" value="Uncharacterised protein YcnI-like PF07987, DUF1775"/>
    <property type="match status" value="1"/>
</dbReference>
<evidence type="ECO:0000259" key="3">
    <source>
        <dbReference type="Pfam" id="PF07987"/>
    </source>
</evidence>